<evidence type="ECO:0000256" key="4">
    <source>
        <dbReference type="ARBA" id="ARBA00022771"/>
    </source>
</evidence>
<dbReference type="Pfam" id="PF21170">
    <property type="entry name" value="FAN1_TPR"/>
    <property type="match status" value="1"/>
</dbReference>
<feature type="domain" description="UBZ4-type" evidence="11">
    <location>
        <begin position="81"/>
        <end position="106"/>
    </location>
</feature>
<keyword evidence="6" id="KW-0862">Zinc</keyword>
<dbReference type="Pfam" id="PF08797">
    <property type="entry name" value="HIRAN"/>
    <property type="match status" value="1"/>
</dbReference>
<dbReference type="SMART" id="SM00910">
    <property type="entry name" value="HIRAN"/>
    <property type="match status" value="1"/>
</dbReference>
<dbReference type="GO" id="GO:0036297">
    <property type="term" value="P:interstrand cross-link repair"/>
    <property type="evidence" value="ECO:0000318"/>
    <property type="project" value="GO_Central"/>
</dbReference>
<dbReference type="GO" id="GO:0070336">
    <property type="term" value="F:flap-structured DNA binding"/>
    <property type="evidence" value="ECO:0000318"/>
    <property type="project" value="GO_Central"/>
</dbReference>
<evidence type="ECO:0000313" key="14">
    <source>
        <dbReference type="EMBL" id="PNR53474.1"/>
    </source>
</evidence>
<protein>
    <recommendedName>
        <fullName evidence="9">Fanconi-associated nuclease</fullName>
        <ecNumber evidence="9">3.1.4.1</ecNumber>
    </recommendedName>
</protein>
<keyword evidence="5 9" id="KW-0378">Hydrolase</keyword>
<comment type="catalytic activity">
    <reaction evidence="9">
        <text>Hydrolytically removes 5'-nucleotides successively from the 3'-hydroxy termini of 3'-hydroxy-terminated oligonucleotides.</text>
        <dbReference type="EC" id="3.1.4.1"/>
    </reaction>
</comment>
<dbReference type="OrthoDB" id="76364at2759"/>
<dbReference type="PANTHER" id="PTHR15749">
    <property type="entry name" value="FANCONI-ASSOCIATED NUCLEASE 1"/>
    <property type="match status" value="1"/>
</dbReference>
<evidence type="ECO:0000259" key="11">
    <source>
        <dbReference type="SMART" id="SM00734"/>
    </source>
</evidence>
<evidence type="ECO:0000256" key="9">
    <source>
        <dbReference type="RuleBase" id="RU365033"/>
    </source>
</evidence>
<dbReference type="Gramene" id="Pp3c5_2670V3.2">
    <property type="protein sequence ID" value="Pp3c5_2670V3.2"/>
    <property type="gene ID" value="Pp3c5_2670"/>
</dbReference>
<dbReference type="EMBL" id="ABEU02000005">
    <property type="protein sequence ID" value="PNR53474.1"/>
    <property type="molecule type" value="Genomic_DNA"/>
</dbReference>
<reference evidence="15" key="3">
    <citation type="submission" date="2020-12" db="UniProtKB">
        <authorList>
            <consortium name="EnsemblPlants"/>
        </authorList>
    </citation>
    <scope>IDENTIFICATION</scope>
</reference>
<keyword evidence="3 9" id="KW-0227">DNA damage</keyword>
<dbReference type="Gramene" id="Pp3c5_2670V3.1">
    <property type="protein sequence ID" value="Pp3c5_2670V3.1"/>
    <property type="gene ID" value="Pp3c5_2670"/>
</dbReference>
<dbReference type="InterPro" id="IPR014883">
    <property type="entry name" value="VRR_NUC"/>
</dbReference>
<evidence type="ECO:0000259" key="12">
    <source>
        <dbReference type="SMART" id="SM00910"/>
    </source>
</evidence>
<keyword evidence="4" id="KW-0863">Zinc-finger</keyword>
<evidence type="ECO:0000259" key="13">
    <source>
        <dbReference type="SMART" id="SM00990"/>
    </source>
</evidence>
<evidence type="ECO:0000256" key="5">
    <source>
        <dbReference type="ARBA" id="ARBA00022801"/>
    </source>
</evidence>
<dbReference type="PaxDb" id="3218-PP1S72_198V6.1"/>
<proteinExistence type="inferred from homology"/>
<dbReference type="Proteomes" id="UP000006727">
    <property type="component" value="Chromosome 5"/>
</dbReference>
<dbReference type="InterPro" id="IPR033315">
    <property type="entry name" value="Fan1-like"/>
</dbReference>
<keyword evidence="8 9" id="KW-0234">DNA repair</keyword>
<dbReference type="GO" id="GO:0008409">
    <property type="term" value="F:5'-3' exonuclease activity"/>
    <property type="evidence" value="ECO:0000318"/>
    <property type="project" value="GO_Central"/>
</dbReference>
<dbReference type="GO" id="GO:0004528">
    <property type="term" value="F:phosphodiesterase I activity"/>
    <property type="evidence" value="ECO:0007669"/>
    <property type="project" value="UniProtKB-EC"/>
</dbReference>
<evidence type="ECO:0000256" key="7">
    <source>
        <dbReference type="ARBA" id="ARBA00022842"/>
    </source>
</evidence>
<feature type="domain" description="VRR-NUC" evidence="13">
    <location>
        <begin position="980"/>
        <end position="1143"/>
    </location>
</feature>
<dbReference type="GO" id="GO:0008270">
    <property type="term" value="F:zinc ion binding"/>
    <property type="evidence" value="ECO:0007669"/>
    <property type="project" value="UniProtKB-KW"/>
</dbReference>
<dbReference type="STRING" id="3218.A0A2K1KI61"/>
<comment type="subcellular location">
    <subcellularLocation>
        <location evidence="9">Nucleus</location>
    </subcellularLocation>
</comment>
<sequence length="1147" mass="128292">MDGRRKTCGALKGHESLLRLVGKRRKLHPSVFSSPIVEAVHLDVKVHNELPTAIETCNAEDNARSIQTVEENGKEILFPEWVTCPVCSKSIEGNDAVINNHLDTCLAKRNRRKSTQLTLFSTMKRISKPSTSAVRRKDDATPGKRTSVVSNVPEKHTLSTSHLAESKVMNSSCDDDSQEELPIAVNPLKGHTDTDMGFTGMPPLVGDDSGVSSPSKEVIFRNDDQSDKFLEMKILNEGLAVPPSNEEAEKLVPMVQVLRSQILKFENTTSQEPATVVGSQGEIGVKVESSELTETDAAKNEEVCICLCHYASISSCNPNHKQSMNSTLMENSTEVKDGAPAPDLNDTLGDAARRDSLAVVGSIDTCIVGRKFSVEVACKEGMELTFVRDGDNPKDSNAIKVLTLDELDLGYLPRQVALHLSVLLDKELGYLKGFVLTPPEDDFDAVPIQISFVKKFFEAIHEELINKCWQGVVAASLVAPRRIKYEANFLRLLQTVLERDSHLFNPEEFAFLSSFSAMSGDAQRLFIHLYQRKGPWFRFNNLSYSDVADMESSVQELTAAGYMNTSETLADGSDTEVREVTEVLSVMELRQLVCTAQLKNKKEVANARKEELVSWVSSGILAKDQVSARGSCSGIVVKNMMLNLVGPCIRVSDDAVFLLWRLQRLFFLNGDQELSSFLLVDMGMVKYPEYRCNRKMPIFATREGLLEYEKALEVAQAMDMALEVNDMPIVLTFLEKSRTFLRQDRSSNESLRNDCPSFLYRFTAARVYSTICTLGVSILEREHRYGEAVEYLKELLSSCTRSGRRGYWTVRLSVDLEHLGRKEESLQVAEMGVNDPSIRGGDLVALQRRVVRLSKPPRRWKKPPYADALELKVEEVQIRGRPLNCTIGMKSRFYGFDGQQCGVEELALQHYASEEGGGWQGMHSEGGIWMTLFGLLMWDIIFADVPDVFQTPFQTAPLDLNTRSFFTSRQSIIEKRLEEIRQGCAVVLLAECWSKYHGTCCRGINWHRYSLENLQIIAACVGGSGLSALIRLLCQDHAGYSAGMPDLLLWRTYKEPSQLRRAGSVMDCRSCDCSQETDSLELENIVNSEETKRPEKTKGHVLRGEAKLVEVKGPRDRLSEQQRAWIVVLLNAGLSVQVCKVFETLEN</sequence>
<dbReference type="InterPro" id="IPR006642">
    <property type="entry name" value="Rad18_UBZ4"/>
</dbReference>
<comment type="cofactor">
    <cofactor evidence="9">
        <name>Mg(2+)</name>
        <dbReference type="ChEBI" id="CHEBI:18420"/>
    </cofactor>
    <cofactor evidence="9">
        <name>Mn(2+)</name>
        <dbReference type="ChEBI" id="CHEBI:29035"/>
    </cofactor>
</comment>
<keyword evidence="1 9" id="KW-0540">Nuclease</keyword>
<dbReference type="FunCoup" id="A0A2K1KI61">
    <property type="interactions" value="3008"/>
</dbReference>
<name>A0A2K1KI61_PHYPA</name>
<organism evidence="14">
    <name type="scientific">Physcomitrium patens</name>
    <name type="common">Spreading-leaved earth moss</name>
    <name type="synonym">Physcomitrella patens</name>
    <dbReference type="NCBI Taxonomy" id="3218"/>
    <lineage>
        <taxon>Eukaryota</taxon>
        <taxon>Viridiplantae</taxon>
        <taxon>Streptophyta</taxon>
        <taxon>Embryophyta</taxon>
        <taxon>Bryophyta</taxon>
        <taxon>Bryophytina</taxon>
        <taxon>Bryopsida</taxon>
        <taxon>Funariidae</taxon>
        <taxon>Funariales</taxon>
        <taxon>Funariaceae</taxon>
        <taxon>Physcomitrium</taxon>
    </lineage>
</organism>
<dbReference type="RefSeq" id="XP_024377033.1">
    <property type="nucleotide sequence ID" value="XM_024521265.2"/>
</dbReference>
<dbReference type="InterPro" id="IPR049126">
    <property type="entry name" value="FAN1-like_TPR"/>
</dbReference>
<comment type="similarity">
    <text evidence="9">Belongs to the FAN1 family.</text>
</comment>
<dbReference type="EC" id="3.1.4.1" evidence="9"/>
<keyword evidence="9" id="KW-0539">Nucleus</keyword>
<evidence type="ECO:0000256" key="6">
    <source>
        <dbReference type="ARBA" id="ARBA00022833"/>
    </source>
</evidence>
<dbReference type="SMART" id="SM00990">
    <property type="entry name" value="VRR_NUC"/>
    <property type="match status" value="1"/>
</dbReference>
<dbReference type="GO" id="GO:0017108">
    <property type="term" value="F:5'-flap endonuclease activity"/>
    <property type="evidence" value="ECO:0000318"/>
    <property type="project" value="GO_Central"/>
</dbReference>
<dbReference type="GO" id="GO:0016818">
    <property type="term" value="F:hydrolase activity, acting on acid anhydrides, in phosphorus-containing anhydrides"/>
    <property type="evidence" value="ECO:0007669"/>
    <property type="project" value="InterPro"/>
</dbReference>
<dbReference type="EnsemblPlants" id="Pp3c5_2670V3.2">
    <property type="protein sequence ID" value="Pp3c5_2670V3.2"/>
    <property type="gene ID" value="Pp3c5_2670"/>
</dbReference>
<evidence type="ECO:0000256" key="2">
    <source>
        <dbReference type="ARBA" id="ARBA00022723"/>
    </source>
</evidence>
<dbReference type="Gene3D" id="3.30.70.2330">
    <property type="match status" value="1"/>
</dbReference>
<dbReference type="GO" id="GO:0005634">
    <property type="term" value="C:nucleus"/>
    <property type="evidence" value="ECO:0000318"/>
    <property type="project" value="GO_Central"/>
</dbReference>
<dbReference type="PANTHER" id="PTHR15749:SF4">
    <property type="entry name" value="FANCONI-ASSOCIATED NUCLEASE 1"/>
    <property type="match status" value="1"/>
</dbReference>
<dbReference type="InterPro" id="IPR049132">
    <property type="entry name" value="FAN1-like_euk"/>
</dbReference>
<reference evidence="14 16" key="2">
    <citation type="journal article" date="2018" name="Plant J.">
        <title>The Physcomitrella patens chromosome-scale assembly reveals moss genome structure and evolution.</title>
        <authorList>
            <person name="Lang D."/>
            <person name="Ullrich K.K."/>
            <person name="Murat F."/>
            <person name="Fuchs J."/>
            <person name="Jenkins J."/>
            <person name="Haas F.B."/>
            <person name="Piednoel M."/>
            <person name="Gundlach H."/>
            <person name="Van Bel M."/>
            <person name="Meyberg R."/>
            <person name="Vives C."/>
            <person name="Morata J."/>
            <person name="Symeonidi A."/>
            <person name="Hiss M."/>
            <person name="Muchero W."/>
            <person name="Kamisugi Y."/>
            <person name="Saleh O."/>
            <person name="Blanc G."/>
            <person name="Decker E.L."/>
            <person name="van Gessel N."/>
            <person name="Grimwood J."/>
            <person name="Hayes R.D."/>
            <person name="Graham S.W."/>
            <person name="Gunter L.E."/>
            <person name="McDaniel S.F."/>
            <person name="Hoernstein S.N.W."/>
            <person name="Larsson A."/>
            <person name="Li F.W."/>
            <person name="Perroud P.F."/>
            <person name="Phillips J."/>
            <person name="Ranjan P."/>
            <person name="Rokshar D.S."/>
            <person name="Rothfels C.J."/>
            <person name="Schneider L."/>
            <person name="Shu S."/>
            <person name="Stevenson D.W."/>
            <person name="Thummler F."/>
            <person name="Tillich M."/>
            <person name="Villarreal Aguilar J.C."/>
            <person name="Widiez T."/>
            <person name="Wong G.K."/>
            <person name="Wymore A."/>
            <person name="Zhang Y."/>
            <person name="Zimmer A.D."/>
            <person name="Quatrano R.S."/>
            <person name="Mayer K.F.X."/>
            <person name="Goodstein D."/>
            <person name="Casacuberta J.M."/>
            <person name="Vandepoele K."/>
            <person name="Reski R."/>
            <person name="Cuming A.C."/>
            <person name="Tuskan G.A."/>
            <person name="Maumus F."/>
            <person name="Salse J."/>
            <person name="Schmutz J."/>
            <person name="Rensing S.A."/>
        </authorList>
    </citation>
    <scope>NUCLEOTIDE SEQUENCE [LARGE SCALE GENOMIC DNA]</scope>
    <source>
        <strain evidence="15 16">cv. Gransden 2004</strain>
    </source>
</reference>
<evidence type="ECO:0000313" key="16">
    <source>
        <dbReference type="Proteomes" id="UP000006727"/>
    </source>
</evidence>
<keyword evidence="9" id="KW-0464">Manganese</keyword>
<accession>A0A2K1KI61</accession>
<dbReference type="EnsemblPlants" id="Pp3c5_2670V3.1">
    <property type="protein sequence ID" value="Pp3c5_2670V3.1"/>
    <property type="gene ID" value="Pp3c5_2670"/>
</dbReference>
<keyword evidence="2 9" id="KW-0479">Metal-binding</keyword>
<dbReference type="InterPro" id="IPR049125">
    <property type="entry name" value="FAN1-like_WH"/>
</dbReference>
<dbReference type="Pfam" id="PF21315">
    <property type="entry name" value="FAN1_HTH"/>
    <property type="match status" value="1"/>
</dbReference>
<keyword evidence="7 9" id="KW-0460">Magnesium</keyword>
<gene>
    <name evidence="15" type="primary">LOC112282994</name>
    <name evidence="14" type="ORF">PHYPA_007149</name>
</gene>
<feature type="region of interest" description="Disordered" evidence="10">
    <location>
        <begin position="128"/>
        <end position="147"/>
    </location>
</feature>
<evidence type="ECO:0000313" key="15">
    <source>
        <dbReference type="EnsemblPlants" id="Pp3c5_2670V3.1"/>
    </source>
</evidence>
<comment type="function">
    <text evidence="9">Nuclease required for the repair of DNA interstrand cross-links (ICL). Acts as a 5'-3' exonuclease that anchors at a cut end of DNA and cleaves DNA successively at every third nucleotide, allowing to excise an ICL from one strand through flanking incisions.</text>
</comment>
<dbReference type="GeneID" id="112282994"/>
<dbReference type="AlphaFoldDB" id="A0A2K1KI61"/>
<dbReference type="InterPro" id="IPR014905">
    <property type="entry name" value="HIRAN"/>
</dbReference>
<reference evidence="14 16" key="1">
    <citation type="journal article" date="2008" name="Science">
        <title>The Physcomitrella genome reveals evolutionary insights into the conquest of land by plants.</title>
        <authorList>
            <person name="Rensing S."/>
            <person name="Lang D."/>
            <person name="Zimmer A."/>
            <person name="Terry A."/>
            <person name="Salamov A."/>
            <person name="Shapiro H."/>
            <person name="Nishiyama T."/>
            <person name="Perroud P.-F."/>
            <person name="Lindquist E."/>
            <person name="Kamisugi Y."/>
            <person name="Tanahashi T."/>
            <person name="Sakakibara K."/>
            <person name="Fujita T."/>
            <person name="Oishi K."/>
            <person name="Shin-I T."/>
            <person name="Kuroki Y."/>
            <person name="Toyoda A."/>
            <person name="Suzuki Y."/>
            <person name="Hashimoto A."/>
            <person name="Yamaguchi K."/>
            <person name="Sugano A."/>
            <person name="Kohara Y."/>
            <person name="Fujiyama A."/>
            <person name="Anterola A."/>
            <person name="Aoki S."/>
            <person name="Ashton N."/>
            <person name="Barbazuk W.B."/>
            <person name="Barker E."/>
            <person name="Bennetzen J."/>
            <person name="Bezanilla M."/>
            <person name="Blankenship R."/>
            <person name="Cho S.H."/>
            <person name="Dutcher S."/>
            <person name="Estelle M."/>
            <person name="Fawcett J.A."/>
            <person name="Gundlach H."/>
            <person name="Hanada K."/>
            <person name="Heyl A."/>
            <person name="Hicks K.A."/>
            <person name="Hugh J."/>
            <person name="Lohr M."/>
            <person name="Mayer K."/>
            <person name="Melkozernov A."/>
            <person name="Murata T."/>
            <person name="Nelson D."/>
            <person name="Pils B."/>
            <person name="Prigge M."/>
            <person name="Reiss B."/>
            <person name="Renner T."/>
            <person name="Rombauts S."/>
            <person name="Rushton P."/>
            <person name="Sanderfoot A."/>
            <person name="Schween G."/>
            <person name="Shiu S.-H."/>
            <person name="Stueber K."/>
            <person name="Theodoulou F.L."/>
            <person name="Tu H."/>
            <person name="Van de Peer Y."/>
            <person name="Verrier P.J."/>
            <person name="Waters E."/>
            <person name="Wood A."/>
            <person name="Yang L."/>
            <person name="Cove D."/>
            <person name="Cuming A."/>
            <person name="Hasebe M."/>
            <person name="Lucas S."/>
            <person name="Mishler D.B."/>
            <person name="Reski R."/>
            <person name="Grigoriev I."/>
            <person name="Quatrano R.S."/>
            <person name="Boore J.L."/>
        </authorList>
    </citation>
    <scope>NUCLEOTIDE SEQUENCE [LARGE SCALE GENOMIC DNA]</scope>
    <source>
        <strain evidence="15 16">cv. Gransden 2004</strain>
    </source>
</reference>
<dbReference type="Gene3D" id="3.30.160.60">
    <property type="entry name" value="Classic Zinc Finger"/>
    <property type="match status" value="1"/>
</dbReference>
<evidence type="ECO:0000256" key="10">
    <source>
        <dbReference type="SAM" id="MobiDB-lite"/>
    </source>
</evidence>
<evidence type="ECO:0000256" key="3">
    <source>
        <dbReference type="ARBA" id="ARBA00022763"/>
    </source>
</evidence>
<dbReference type="CDD" id="cd22326">
    <property type="entry name" value="FAN1-like"/>
    <property type="match status" value="1"/>
</dbReference>
<dbReference type="SMART" id="SM00734">
    <property type="entry name" value="ZnF_Rad18"/>
    <property type="match status" value="1"/>
</dbReference>
<evidence type="ECO:0000256" key="1">
    <source>
        <dbReference type="ARBA" id="ARBA00022722"/>
    </source>
</evidence>
<dbReference type="KEGG" id="ppp:112282994"/>
<keyword evidence="16" id="KW-1185">Reference proteome</keyword>
<dbReference type="Pfam" id="PF08774">
    <property type="entry name" value="VRR_NUC"/>
    <property type="match status" value="1"/>
</dbReference>
<evidence type="ECO:0000256" key="8">
    <source>
        <dbReference type="ARBA" id="ARBA00023204"/>
    </source>
</evidence>
<feature type="domain" description="HIRAN" evidence="12">
    <location>
        <begin position="360"/>
        <end position="456"/>
    </location>
</feature>